<evidence type="ECO:0000259" key="2">
    <source>
        <dbReference type="Pfam" id="PF00144"/>
    </source>
</evidence>
<gene>
    <name evidence="3" type="primary">nylB</name>
    <name evidence="3" type="ordered locus">Rmet_5283</name>
</gene>
<name>Q1LCI4_CUPMC</name>
<evidence type="ECO:0000256" key="1">
    <source>
        <dbReference type="SAM" id="SignalP"/>
    </source>
</evidence>
<dbReference type="InterPro" id="IPR001466">
    <property type="entry name" value="Beta-lactam-related"/>
</dbReference>
<protein>
    <submittedName>
        <fullName evidence="3">6-aminohexanoate-dimer hydrolase</fullName>
        <ecNumber evidence="3">3.5.1.46</ecNumber>
    </submittedName>
</protein>
<dbReference type="eggNOG" id="COG1680">
    <property type="taxonomic scope" value="Bacteria"/>
</dbReference>
<keyword evidence="3" id="KW-0614">Plasmid</keyword>
<keyword evidence="3" id="KW-0378">Hydrolase</keyword>
<dbReference type="PANTHER" id="PTHR43283:SF7">
    <property type="entry name" value="BETA-LACTAMASE-RELATED DOMAIN-CONTAINING PROTEIN"/>
    <property type="match status" value="1"/>
</dbReference>
<dbReference type="SUPFAM" id="SSF56601">
    <property type="entry name" value="beta-lactamase/transpeptidase-like"/>
    <property type="match status" value="1"/>
</dbReference>
<dbReference type="Gene3D" id="3.40.710.10">
    <property type="entry name" value="DD-peptidase/beta-lactamase superfamily"/>
    <property type="match status" value="1"/>
</dbReference>
<dbReference type="RefSeq" id="WP_011519688.1">
    <property type="nucleotide sequence ID" value="NC_007974.2"/>
</dbReference>
<keyword evidence="4" id="KW-1185">Reference proteome</keyword>
<dbReference type="Proteomes" id="UP000002429">
    <property type="component" value="Plasmid megaplasmid"/>
</dbReference>
<reference evidence="4" key="1">
    <citation type="journal article" date="2010" name="PLoS ONE">
        <title>The complete genome sequence of Cupriavidus metallidurans strain CH34, a master survivalist in harsh and anthropogenic environments.</title>
        <authorList>
            <person name="Janssen P.J."/>
            <person name="Van Houdt R."/>
            <person name="Moors H."/>
            <person name="Monsieurs P."/>
            <person name="Morin N."/>
            <person name="Michaux A."/>
            <person name="Benotmane M.A."/>
            <person name="Leys N."/>
            <person name="Vallaeys T."/>
            <person name="Lapidus A."/>
            <person name="Monchy S."/>
            <person name="Medigue C."/>
            <person name="Taghavi S."/>
            <person name="McCorkle S."/>
            <person name="Dunn J."/>
            <person name="van der Lelie D."/>
            <person name="Mergeay M."/>
        </authorList>
    </citation>
    <scope>NUCLEOTIDE SEQUENCE [LARGE SCALE GENOMIC DNA]</scope>
    <source>
        <strain evidence="4">ATCC 43123 / DSM 2839 / NBRC 102507 / CH34</strain>
    </source>
</reference>
<dbReference type="EMBL" id="CP000353">
    <property type="protein sequence ID" value="ABF12142.1"/>
    <property type="molecule type" value="Genomic_DNA"/>
</dbReference>
<keyword evidence="1" id="KW-0732">Signal</keyword>
<dbReference type="Pfam" id="PF00144">
    <property type="entry name" value="Beta-lactamase"/>
    <property type="match status" value="1"/>
</dbReference>
<dbReference type="KEGG" id="rme:Rmet_5283"/>
<feature type="domain" description="Beta-lactamase-related" evidence="2">
    <location>
        <begin position="127"/>
        <end position="419"/>
    </location>
</feature>
<feature type="chain" id="PRO_5004193332" evidence="1">
    <location>
        <begin position="33"/>
        <end position="450"/>
    </location>
</feature>
<dbReference type="HOGENOM" id="CLU_030169_0_1_4"/>
<dbReference type="InterPro" id="IPR050789">
    <property type="entry name" value="Diverse_Enzym_Activities"/>
</dbReference>
<geneLocation type="plasmid" evidence="3 4">
    <name>megaplasmid</name>
</geneLocation>
<feature type="signal peptide" evidence="1">
    <location>
        <begin position="1"/>
        <end position="32"/>
    </location>
</feature>
<proteinExistence type="predicted"/>
<accession>Q1LCI4</accession>
<dbReference type="InterPro" id="IPR012338">
    <property type="entry name" value="Beta-lactam/transpept-like"/>
</dbReference>
<dbReference type="AlphaFoldDB" id="Q1LCI4"/>
<evidence type="ECO:0000313" key="4">
    <source>
        <dbReference type="Proteomes" id="UP000002429"/>
    </source>
</evidence>
<sequence>MDTVPRHRIHWQRKCRAIATIALLAVTGGVAAQSLGQSNDRKDVDVMEGFPPSPAMRVTKTNAFQPPYMRWAFRHARETSPTAGVRHASTPMTLPERPAASLDDVQFNVEGQSVKLSDYLRDTHTDGFIVLHKGQIVFERYLDGFGPAQPHIWASMTKSLTGLMAAMLIVDGRLNPEARLATYVPELVGNPFGDATVAQNLDMEVPVAYSPELPPDLGLFGAVGIIPRRAGAPDNIYDFLKTVSTDKRAVTGDYWFYQNGSPEAVAWAMRRISGKSWAELAQETVWSKLAQDDAYIQVDSLGTEMASGGLSTTLRDAARFADAVRRAQAGDADAGIPVQAVRAALHPRGNQAGFATGRLAAGRSGYAYGDYWYQVNDGDGSVEASGRFGQKIYINPKKELSVVKFSSSPDSAPRGASAEAGKTVAARNGSLESSTAFIAAIRAVYGAIPH</sequence>
<dbReference type="PANTHER" id="PTHR43283">
    <property type="entry name" value="BETA-LACTAMASE-RELATED"/>
    <property type="match status" value="1"/>
</dbReference>
<dbReference type="EC" id="3.5.1.46" evidence="3"/>
<dbReference type="GO" id="GO:0019875">
    <property type="term" value="F:6-aminohexanoate-dimer hydrolase activity"/>
    <property type="evidence" value="ECO:0007669"/>
    <property type="project" value="UniProtKB-EC"/>
</dbReference>
<evidence type="ECO:0000313" key="3">
    <source>
        <dbReference type="EMBL" id="ABF12142.1"/>
    </source>
</evidence>
<organism evidence="3 4">
    <name type="scientific">Cupriavidus metallidurans (strain ATCC 43123 / DSM 2839 / NBRC 102507 / CH34)</name>
    <name type="common">Ralstonia metallidurans</name>
    <dbReference type="NCBI Taxonomy" id="266264"/>
    <lineage>
        <taxon>Bacteria</taxon>
        <taxon>Pseudomonadati</taxon>
        <taxon>Pseudomonadota</taxon>
        <taxon>Betaproteobacteria</taxon>
        <taxon>Burkholderiales</taxon>
        <taxon>Burkholderiaceae</taxon>
        <taxon>Cupriavidus</taxon>
    </lineage>
</organism>